<evidence type="ECO:0000313" key="3">
    <source>
        <dbReference type="EMBL" id="CVL06809.1"/>
    </source>
</evidence>
<name>A0A1L7U8V7_FUSMA</name>
<keyword evidence="4" id="KW-1185">Reference proteome</keyword>
<evidence type="ECO:0000256" key="1">
    <source>
        <dbReference type="SAM" id="MobiDB-lite"/>
    </source>
</evidence>
<protein>
    <recommendedName>
        <fullName evidence="2">DUF7908 domain-containing protein</fullName>
    </recommendedName>
</protein>
<accession>A0A1L7U8V7</accession>
<dbReference type="InterPro" id="IPR057230">
    <property type="entry name" value="DUF7908"/>
</dbReference>
<feature type="compositionally biased region" description="Low complexity" evidence="1">
    <location>
        <begin position="242"/>
        <end position="257"/>
    </location>
</feature>
<sequence length="265" mass="27365">MKSHIFFAVSLKGIAASPGQDLAPREAETYCMTYLPTDLVAIPNKDGRSSSIDGDDEAPDGGDSETARLPLAPSLRPTFGENTSIATTSTSQGAPPSGAVTKGFASTGTSLSFQNDDLLNGEAGFCQTSNGDVYITFTSAPPGCTPVTLGVYGVSRCQNDKLVGVDYASSISPTTITEESTIVSEEAITLSSEAVEPHTSSFGVTTLQPHLASSYETPSSIKDVASTTSSEFEDPARDTPVLSTSDSSSSELAESTSVLDSTSTT</sequence>
<evidence type="ECO:0000313" key="4">
    <source>
        <dbReference type="Proteomes" id="UP000184255"/>
    </source>
</evidence>
<evidence type="ECO:0000259" key="2">
    <source>
        <dbReference type="Pfam" id="PF25485"/>
    </source>
</evidence>
<feature type="region of interest" description="Disordered" evidence="1">
    <location>
        <begin position="215"/>
        <end position="265"/>
    </location>
</feature>
<dbReference type="EMBL" id="FCQH01000018">
    <property type="protein sequence ID" value="CVL06809.1"/>
    <property type="molecule type" value="Genomic_DNA"/>
</dbReference>
<comment type="caution">
    <text evidence="3">The sequence shown here is derived from an EMBL/GenBank/DDBJ whole genome shotgun (WGS) entry which is preliminary data.</text>
</comment>
<feature type="region of interest" description="Disordered" evidence="1">
    <location>
        <begin position="42"/>
        <end position="101"/>
    </location>
</feature>
<gene>
    <name evidence="3" type="ORF">FMAN_11905</name>
</gene>
<dbReference type="RefSeq" id="XP_041690090.1">
    <property type="nucleotide sequence ID" value="XM_041824629.1"/>
</dbReference>
<feature type="domain" description="DUF7908" evidence="2">
    <location>
        <begin position="94"/>
        <end position="154"/>
    </location>
</feature>
<dbReference type="Pfam" id="PF25485">
    <property type="entry name" value="DUF7908"/>
    <property type="match status" value="1"/>
</dbReference>
<dbReference type="Proteomes" id="UP000184255">
    <property type="component" value="Unassembled WGS sequence"/>
</dbReference>
<dbReference type="GeneID" id="65091155"/>
<organism evidence="3 4">
    <name type="scientific">Fusarium mangiferae</name>
    <name type="common">Mango malformation disease fungus</name>
    <dbReference type="NCBI Taxonomy" id="192010"/>
    <lineage>
        <taxon>Eukaryota</taxon>
        <taxon>Fungi</taxon>
        <taxon>Dikarya</taxon>
        <taxon>Ascomycota</taxon>
        <taxon>Pezizomycotina</taxon>
        <taxon>Sordariomycetes</taxon>
        <taxon>Hypocreomycetidae</taxon>
        <taxon>Hypocreales</taxon>
        <taxon>Nectriaceae</taxon>
        <taxon>Fusarium</taxon>
        <taxon>Fusarium fujikuroi species complex</taxon>
    </lineage>
</organism>
<dbReference type="AlphaFoldDB" id="A0A1L7U8V7"/>
<dbReference type="VEuPathDB" id="FungiDB:FMAN_11905"/>
<proteinExistence type="predicted"/>
<feature type="compositionally biased region" description="Polar residues" evidence="1">
    <location>
        <begin position="80"/>
        <end position="94"/>
    </location>
</feature>
<reference evidence="4" key="1">
    <citation type="journal article" date="2016" name="Genome Biol. Evol.">
        <title>Comparative 'omics' of the Fusarium fujikuroi species complex highlights differences in genetic potential and metabolite synthesis.</title>
        <authorList>
            <person name="Niehaus E.-M."/>
            <person name="Muensterkoetter M."/>
            <person name="Proctor R.H."/>
            <person name="Brown D.W."/>
            <person name="Sharon A."/>
            <person name="Idan Y."/>
            <person name="Oren-Young L."/>
            <person name="Sieber C.M."/>
            <person name="Novak O."/>
            <person name="Pencik A."/>
            <person name="Tarkowska D."/>
            <person name="Hromadova K."/>
            <person name="Freeman S."/>
            <person name="Maymon M."/>
            <person name="Elazar M."/>
            <person name="Youssef S.A."/>
            <person name="El-Shabrawy E.S.M."/>
            <person name="Shalaby A.B.A."/>
            <person name="Houterman P."/>
            <person name="Brock N.L."/>
            <person name="Burkhardt I."/>
            <person name="Tsavkelova E.A."/>
            <person name="Dickschat J.S."/>
            <person name="Galuszka P."/>
            <person name="Gueldener U."/>
            <person name="Tudzynski B."/>
        </authorList>
    </citation>
    <scope>NUCLEOTIDE SEQUENCE [LARGE SCALE GENOMIC DNA]</scope>
    <source>
        <strain evidence="4">MRC7560</strain>
    </source>
</reference>
<feature type="compositionally biased region" description="Acidic residues" evidence="1">
    <location>
        <begin position="53"/>
        <end position="63"/>
    </location>
</feature>
<feature type="compositionally biased region" description="Polar residues" evidence="1">
    <location>
        <begin position="215"/>
        <end position="230"/>
    </location>
</feature>